<dbReference type="PANTHER" id="PTHR30474">
    <property type="entry name" value="CELL CYCLE PROTEIN"/>
    <property type="match status" value="1"/>
</dbReference>
<dbReference type="STRING" id="995034.SAMN05216219_0605"/>
<keyword evidence="2 6" id="KW-0812">Transmembrane</keyword>
<evidence type="ECO:0000256" key="2">
    <source>
        <dbReference type="ARBA" id="ARBA00022692"/>
    </source>
</evidence>
<keyword evidence="5 6" id="KW-0472">Membrane</keyword>
<keyword evidence="3" id="KW-0133">Cell shape</keyword>
<feature type="transmembrane region" description="Helical" evidence="6">
    <location>
        <begin position="296"/>
        <end position="318"/>
    </location>
</feature>
<feature type="transmembrane region" description="Helical" evidence="6">
    <location>
        <begin position="273"/>
        <end position="289"/>
    </location>
</feature>
<feature type="transmembrane region" description="Helical" evidence="6">
    <location>
        <begin position="169"/>
        <end position="188"/>
    </location>
</feature>
<evidence type="ECO:0000313" key="8">
    <source>
        <dbReference type="Proteomes" id="UP000198867"/>
    </source>
</evidence>
<dbReference type="PANTHER" id="PTHR30474:SF3">
    <property type="entry name" value="PEPTIDOGLYCAN GLYCOSYLTRANSFERASE RODA"/>
    <property type="match status" value="1"/>
</dbReference>
<dbReference type="Proteomes" id="UP000198867">
    <property type="component" value="Unassembled WGS sequence"/>
</dbReference>
<dbReference type="InterPro" id="IPR001182">
    <property type="entry name" value="FtsW/RodA"/>
</dbReference>
<dbReference type="GO" id="GO:0008360">
    <property type="term" value="P:regulation of cell shape"/>
    <property type="evidence" value="ECO:0007669"/>
    <property type="project" value="UniProtKB-KW"/>
</dbReference>
<evidence type="ECO:0000256" key="6">
    <source>
        <dbReference type="SAM" id="Phobius"/>
    </source>
</evidence>
<dbReference type="GO" id="GO:0032153">
    <property type="term" value="C:cell division site"/>
    <property type="evidence" value="ECO:0007669"/>
    <property type="project" value="TreeGrafter"/>
</dbReference>
<feature type="transmembrane region" description="Helical" evidence="6">
    <location>
        <begin position="208"/>
        <end position="229"/>
    </location>
</feature>
<dbReference type="GO" id="GO:0015648">
    <property type="term" value="F:lipid-linked peptidoglycan transporter activity"/>
    <property type="evidence" value="ECO:0007669"/>
    <property type="project" value="TreeGrafter"/>
</dbReference>
<feature type="transmembrane region" description="Helical" evidence="6">
    <location>
        <begin position="384"/>
        <end position="405"/>
    </location>
</feature>
<evidence type="ECO:0000256" key="4">
    <source>
        <dbReference type="ARBA" id="ARBA00022989"/>
    </source>
</evidence>
<feature type="transmembrane region" description="Helical" evidence="6">
    <location>
        <begin position="250"/>
        <end position="267"/>
    </location>
</feature>
<reference evidence="8" key="1">
    <citation type="submission" date="2016-10" db="EMBL/GenBank/DDBJ databases">
        <authorList>
            <person name="Varghese N."/>
            <person name="Submissions S."/>
        </authorList>
    </citation>
    <scope>NUCLEOTIDE SEQUENCE [LARGE SCALE GENOMIC DNA]</scope>
    <source>
        <strain evidence="8">CGMCC 1.11101</strain>
    </source>
</reference>
<evidence type="ECO:0000313" key="7">
    <source>
        <dbReference type="EMBL" id="SFN43024.1"/>
    </source>
</evidence>
<accession>A0A1I4YYC7</accession>
<feature type="transmembrane region" description="Helical" evidence="6">
    <location>
        <begin position="81"/>
        <end position="102"/>
    </location>
</feature>
<sequence length="485" mass="52198">MMTENSRTRATAAVRGRIVEVPASQEDFKADTAVIRTMRKLRLPLKLRNRELTLLMFACAINSVAILLVQLGALGTVDLDLIYLGAGLSALVFGLHICLRYVAPQADPLLLPIATVLNGLGVAMIYRVDLATGASGWSAASTRQITWSAIAVLAAIAIIVLIKNHRVLFRYTYLFGAFAFVLLLLPLVPGIGREVSGARVWIGIGDLVSFQPGEIAKIALAIFFAGYLVRTRDSLSMVGKKFLGMQFPRLRDLGPIIVVWALSMAIIVFQHDMGTALLFFGLFTVMLYVSTGRLSWILIGFALFGVGAFFASQTLTYVHGRFQNWLDAFSTQVYDAQGGSYQLVQGIFGLAHGGLIGTGLGQGRPHLTPLSQSDYIMASLGEELGLAGLFAILGLYLLFVSRGIRIGFRGQDDFGKLLAVGLAFTIALQVFIMVGGVTRVIPLTGLTTPFLAAGGSSLVANWIIVALLLRVSDSIRTGPTQEVPS</sequence>
<dbReference type="EMBL" id="FOVM01000001">
    <property type="protein sequence ID" value="SFN43024.1"/>
    <property type="molecule type" value="Genomic_DNA"/>
</dbReference>
<dbReference type="GO" id="GO:0005886">
    <property type="term" value="C:plasma membrane"/>
    <property type="evidence" value="ECO:0007669"/>
    <property type="project" value="TreeGrafter"/>
</dbReference>
<keyword evidence="4 6" id="KW-1133">Transmembrane helix</keyword>
<organism evidence="7 8">
    <name type="scientific">Mycetocola miduiensis</name>
    <dbReference type="NCBI Taxonomy" id="995034"/>
    <lineage>
        <taxon>Bacteria</taxon>
        <taxon>Bacillati</taxon>
        <taxon>Actinomycetota</taxon>
        <taxon>Actinomycetes</taxon>
        <taxon>Micrococcales</taxon>
        <taxon>Microbacteriaceae</taxon>
        <taxon>Mycetocola</taxon>
    </lineage>
</organism>
<protein>
    <submittedName>
        <fullName evidence="7">Cell elongation-specific peptidoglycan biosynthesis regulator RodA</fullName>
    </submittedName>
</protein>
<dbReference type="Pfam" id="PF01098">
    <property type="entry name" value="FTSW_RODA_SPOVE"/>
    <property type="match status" value="1"/>
</dbReference>
<feature type="transmembrane region" description="Helical" evidence="6">
    <location>
        <begin position="417"/>
        <end position="438"/>
    </location>
</feature>
<gene>
    <name evidence="7" type="ORF">SAMN05216219_0605</name>
</gene>
<evidence type="ECO:0000256" key="3">
    <source>
        <dbReference type="ARBA" id="ARBA00022960"/>
    </source>
</evidence>
<feature type="transmembrane region" description="Helical" evidence="6">
    <location>
        <begin position="450"/>
        <end position="469"/>
    </location>
</feature>
<dbReference type="AlphaFoldDB" id="A0A1I4YYC7"/>
<evidence type="ECO:0000256" key="1">
    <source>
        <dbReference type="ARBA" id="ARBA00004141"/>
    </source>
</evidence>
<name>A0A1I4YYC7_9MICO</name>
<feature type="transmembrane region" description="Helical" evidence="6">
    <location>
        <begin position="109"/>
        <end position="125"/>
    </location>
</feature>
<feature type="transmembrane region" description="Helical" evidence="6">
    <location>
        <begin position="145"/>
        <end position="162"/>
    </location>
</feature>
<feature type="transmembrane region" description="Helical" evidence="6">
    <location>
        <begin position="52"/>
        <end position="75"/>
    </location>
</feature>
<proteinExistence type="predicted"/>
<keyword evidence="8" id="KW-1185">Reference proteome</keyword>
<comment type="subcellular location">
    <subcellularLocation>
        <location evidence="1">Membrane</location>
        <topology evidence="1">Multi-pass membrane protein</topology>
    </subcellularLocation>
</comment>
<dbReference type="GO" id="GO:0051301">
    <property type="term" value="P:cell division"/>
    <property type="evidence" value="ECO:0007669"/>
    <property type="project" value="InterPro"/>
</dbReference>
<evidence type="ECO:0000256" key="5">
    <source>
        <dbReference type="ARBA" id="ARBA00023136"/>
    </source>
</evidence>